<proteinExistence type="predicted"/>
<reference evidence="1" key="2">
    <citation type="journal article" date="2015" name="Fish Shellfish Immunol.">
        <title>Early steps in the European eel (Anguilla anguilla)-Vibrio vulnificus interaction in the gills: Role of the RtxA13 toxin.</title>
        <authorList>
            <person name="Callol A."/>
            <person name="Pajuelo D."/>
            <person name="Ebbesson L."/>
            <person name="Teles M."/>
            <person name="MacKenzie S."/>
            <person name="Amaro C."/>
        </authorList>
    </citation>
    <scope>NUCLEOTIDE SEQUENCE</scope>
</reference>
<reference evidence="1" key="1">
    <citation type="submission" date="2014-11" db="EMBL/GenBank/DDBJ databases">
        <authorList>
            <person name="Amaro Gonzalez C."/>
        </authorList>
    </citation>
    <scope>NUCLEOTIDE SEQUENCE</scope>
</reference>
<protein>
    <submittedName>
        <fullName evidence="1">Uncharacterized protein</fullName>
    </submittedName>
</protein>
<dbReference type="AlphaFoldDB" id="A0A0E9VLK0"/>
<accession>A0A0E9VLK0</accession>
<name>A0A0E9VLK0_ANGAN</name>
<evidence type="ECO:0000313" key="1">
    <source>
        <dbReference type="EMBL" id="JAH78901.1"/>
    </source>
</evidence>
<sequence>MPFKFIFAINRRSVCGLKCQKYFSIQESVLSVPRLAFGPTRKFI</sequence>
<dbReference type="EMBL" id="GBXM01029676">
    <property type="protein sequence ID" value="JAH78901.1"/>
    <property type="molecule type" value="Transcribed_RNA"/>
</dbReference>
<organism evidence="1">
    <name type="scientific">Anguilla anguilla</name>
    <name type="common">European freshwater eel</name>
    <name type="synonym">Muraena anguilla</name>
    <dbReference type="NCBI Taxonomy" id="7936"/>
    <lineage>
        <taxon>Eukaryota</taxon>
        <taxon>Metazoa</taxon>
        <taxon>Chordata</taxon>
        <taxon>Craniata</taxon>
        <taxon>Vertebrata</taxon>
        <taxon>Euteleostomi</taxon>
        <taxon>Actinopterygii</taxon>
        <taxon>Neopterygii</taxon>
        <taxon>Teleostei</taxon>
        <taxon>Anguilliformes</taxon>
        <taxon>Anguillidae</taxon>
        <taxon>Anguilla</taxon>
    </lineage>
</organism>